<dbReference type="EMBL" id="JAGFNK010001082">
    <property type="protein sequence ID" value="KAI9435206.1"/>
    <property type="molecule type" value="Genomic_DNA"/>
</dbReference>
<keyword evidence="2" id="KW-1185">Reference proteome</keyword>
<proteinExistence type="predicted"/>
<gene>
    <name evidence="1" type="ORF">F5148DRAFT_989928</name>
</gene>
<reference evidence="1" key="1">
    <citation type="submission" date="2021-03" db="EMBL/GenBank/DDBJ databases">
        <title>Evolutionary priming and transition to the ectomycorrhizal habit in an iconic lineage of mushroom-forming fungi: is preadaptation a requirement?</title>
        <authorList>
            <consortium name="DOE Joint Genome Institute"/>
            <person name="Looney B.P."/>
            <person name="Miyauchi S."/>
            <person name="Morin E."/>
            <person name="Drula E."/>
            <person name="Courty P.E."/>
            <person name="Chicoki N."/>
            <person name="Fauchery L."/>
            <person name="Kohler A."/>
            <person name="Kuo A."/>
            <person name="LaButti K."/>
            <person name="Pangilinan J."/>
            <person name="Lipzen A."/>
            <person name="Riley R."/>
            <person name="Andreopoulos W."/>
            <person name="He G."/>
            <person name="Johnson J."/>
            <person name="Barry K.W."/>
            <person name="Grigoriev I.V."/>
            <person name="Nagy L."/>
            <person name="Hibbett D."/>
            <person name="Henrissat B."/>
            <person name="Matheny P.B."/>
            <person name="Labbe J."/>
            <person name="Martin A.F."/>
        </authorList>
    </citation>
    <scope>NUCLEOTIDE SEQUENCE</scope>
    <source>
        <strain evidence="1">BPL698</strain>
    </source>
</reference>
<accession>A0ACC0TS78</accession>
<sequence length="1493" mass="167624">MASATASHQQTPPSSSCAANSSVLSSGKPLSTLAPHLHVHHTLLLLPRLSKDLYNKKTHFLLELLQNADDNTYLDGITPTLCLQIEDRRVVFKCNEVGFSKDNVQAICDIGRSTKRHEREENPRRGFIGEKGIGFKSVFTVADQVYITSGPYSFHFDKTAPLGMITPALGSQYPPVQGWTTFHLHLAPSENGNNLGEQLHDVRPTLLLFLRKLRALSITFSGLAQRSANNIEVRRIDDDARGMVSLQRTQNGRHSAERYILVKHIVQTPVEEPGRENIEESDIVLAFPVTENCEPVTKQQEVHAFLPLRCYGFKFIVQADFITSASREDVLTDRSWNKALRGGVIEAFLLAITRFESDPTLRNVWFRYLPESISDSFFRHVEHKLLAELAGRQILRSSDGTYHRASQLLFLPSSFVDDSDAPLIPEGYLPRSQRYLSLDYDASADKQVLSRLGVCEMTGDDFLAGLASMDKANLFCLRGTAWHDAVATCLLSLPLRPLRILPLHNGSWAAAGAAHMFMFPPGVSIPDDLGLQSIAPDISHHSPRYQLFIRLGVMPPNPVQIAKKILTALGPRSVAARLVHARFFFDHRRVQNMPPAIRLRLADERGEAAQGDELYLDLPGEDGALSLRDALLPAARFLHPDYLSAYPELHSDHEDDANTVHGADNGFEDTRNEWLDWLRDNVGLNVVPRVLDGYLTPDFLDNASVLNDREILASLRLWWPRLQRHITKEGARALGAISIAGRRLDTLYLRRGALARVGDTLELPCIPVDDPEDHAWDFLEQLGVATRMNASFFLNKLLHMQAKGEKDHKVVEDIYRQLDARFDEDETLIKEAFRENPIILVSVINKEEYVWLRKTDVFWYSPPSIRSKAVICRSYPYLVNFFFHKLGIAQAPPYALVDELRMIADRYRGRPIPPEVQEHVAEILADISEAIKINVSPSFSTLPHVAVFPVNVPEGGIALRPADGFYIPDISSKYAGVFRGRVPLLDLPDSVPMARIRPLLESDIFQGKVRYVDEQVTKRSSPQGRRVLNSDLTELYSSRVEYFARLVHDRHKSDIPPEQTKILAKLHKITVVSVETINTTLSLGPCKQTKPEEVAFEELEDMFKLYVSRTGNPGSSIHLHICKALEPILEVDMMTLFSCITHPVDMVNCLFEFQGIAEIPVDDGKDRSWLQSFTEPSVPIIPTPVVPEGSPSPEPLPSSPPRSPTAVSVQDEGHFPPLGAKPSNSAHRVLSVSSSSFQQPSSNGRSRQRSFAHSSVRPSESSQYMPPPLSQHNSGPLQPVGRMNALQDMSGLATPTIPSIISNQIVPGIVAEPFWPPAPNFNLPMATEETDRIGIMGEHYVYKQLVRMLEDFGPENWTSELRNFIPGFAPFRGHAHADFTYLDSRGQLTRLWFGSEKAAAWQGRWPKYHIEVKSTRGEEDEPFHMSRIQMATVRASAFAERFQLGADMYVIVRVSRIGSPEPLFAYYLDPHRSLFSGFLQYATDVYLQRTQQV</sequence>
<name>A0ACC0TS78_9AGAM</name>
<organism evidence="1 2">
    <name type="scientific">Russula earlei</name>
    <dbReference type="NCBI Taxonomy" id="71964"/>
    <lineage>
        <taxon>Eukaryota</taxon>
        <taxon>Fungi</taxon>
        <taxon>Dikarya</taxon>
        <taxon>Basidiomycota</taxon>
        <taxon>Agaricomycotina</taxon>
        <taxon>Agaricomycetes</taxon>
        <taxon>Russulales</taxon>
        <taxon>Russulaceae</taxon>
        <taxon>Russula</taxon>
    </lineage>
</organism>
<evidence type="ECO:0000313" key="1">
    <source>
        <dbReference type="EMBL" id="KAI9435206.1"/>
    </source>
</evidence>
<protein>
    <submittedName>
        <fullName evidence="1">Uncharacterized protein</fullName>
    </submittedName>
</protein>
<dbReference type="Proteomes" id="UP001207468">
    <property type="component" value="Unassembled WGS sequence"/>
</dbReference>
<evidence type="ECO:0000313" key="2">
    <source>
        <dbReference type="Proteomes" id="UP001207468"/>
    </source>
</evidence>
<comment type="caution">
    <text evidence="1">The sequence shown here is derived from an EMBL/GenBank/DDBJ whole genome shotgun (WGS) entry which is preliminary data.</text>
</comment>